<gene>
    <name evidence="2" type="ORF">BUZ61_00350</name>
    <name evidence="3" type="ORF">NCTC13834_02636</name>
</gene>
<name>A0A2T4SEC5_9STAP</name>
<accession>A0A2T4SEC5</accession>
<dbReference type="AlphaFoldDB" id="A0A2T4SEC5"/>
<keyword evidence="1" id="KW-0812">Transmembrane</keyword>
<evidence type="ECO:0000256" key="1">
    <source>
        <dbReference type="SAM" id="Phobius"/>
    </source>
</evidence>
<evidence type="ECO:0000313" key="5">
    <source>
        <dbReference type="Proteomes" id="UP000254412"/>
    </source>
</evidence>
<keyword evidence="1" id="KW-0472">Membrane</keyword>
<reference evidence="2" key="2">
    <citation type="submission" date="2018-03" db="EMBL/GenBank/DDBJ databases">
        <authorList>
            <person name="Keele B.F."/>
        </authorList>
    </citation>
    <scope>NUCLEOTIDE SEQUENCE</scope>
    <source>
        <strain evidence="2">SNUC 4337</strain>
    </source>
</reference>
<dbReference type="EMBL" id="UHDS01000001">
    <property type="protein sequence ID" value="SUM56228.1"/>
    <property type="molecule type" value="Genomic_DNA"/>
</dbReference>
<dbReference type="EMBL" id="PZHR01000001">
    <property type="protein sequence ID" value="PTK61015.1"/>
    <property type="molecule type" value="Genomic_DNA"/>
</dbReference>
<feature type="transmembrane region" description="Helical" evidence="1">
    <location>
        <begin position="7"/>
        <end position="24"/>
    </location>
</feature>
<evidence type="ECO:0000313" key="3">
    <source>
        <dbReference type="EMBL" id="SUM56228.1"/>
    </source>
</evidence>
<protein>
    <submittedName>
        <fullName evidence="2">Uncharacterized protein</fullName>
    </submittedName>
</protein>
<keyword evidence="1" id="KW-1133">Transmembrane helix</keyword>
<sequence>MKYFNHYFTLLYAFLLIGSIYLIFEYTNLKSFEGKGFWIYIIYMIFGVLIGIMNRRYRIKKDKHQ</sequence>
<dbReference type="Proteomes" id="UP000240400">
    <property type="component" value="Unassembled WGS sequence"/>
</dbReference>
<feature type="transmembrane region" description="Helical" evidence="1">
    <location>
        <begin position="36"/>
        <end position="53"/>
    </location>
</feature>
<organism evidence="2 4">
    <name type="scientific">Staphylococcus nepalensis</name>
    <dbReference type="NCBI Taxonomy" id="214473"/>
    <lineage>
        <taxon>Bacteria</taxon>
        <taxon>Bacillati</taxon>
        <taxon>Bacillota</taxon>
        <taxon>Bacilli</taxon>
        <taxon>Bacillales</taxon>
        <taxon>Staphylococcaceae</taxon>
        <taxon>Staphylococcus</taxon>
    </lineage>
</organism>
<proteinExistence type="predicted"/>
<reference evidence="2 4" key="1">
    <citation type="journal article" date="2016" name="Front. Microbiol.">
        <title>Comprehensive Phylogenetic Analysis of Bovine Non-aureus Staphylococci Species Based on Whole-Genome Sequencing.</title>
        <authorList>
            <person name="Naushad S."/>
            <person name="Barkema H.W."/>
            <person name="Luby C."/>
            <person name="Condas L.A."/>
            <person name="Nobrega D.B."/>
            <person name="Carson D.A."/>
            <person name="De Buck J."/>
        </authorList>
    </citation>
    <scope>NUCLEOTIDE SEQUENCE [LARGE SCALE GENOMIC DNA]</scope>
    <source>
        <strain evidence="2 4">SNUC 4337</strain>
    </source>
</reference>
<reference evidence="3 5" key="3">
    <citation type="submission" date="2018-06" db="EMBL/GenBank/DDBJ databases">
        <authorList>
            <consortium name="Pathogen Informatics"/>
            <person name="Doyle S."/>
        </authorList>
    </citation>
    <scope>NUCLEOTIDE SEQUENCE [LARGE SCALE GENOMIC DNA]</scope>
    <source>
        <strain evidence="3 5">NCTC13834</strain>
    </source>
</reference>
<dbReference type="Proteomes" id="UP000254412">
    <property type="component" value="Unassembled WGS sequence"/>
</dbReference>
<dbReference type="RefSeq" id="WP_103373259.1">
    <property type="nucleotide sequence ID" value="NZ_BMCF01000003.1"/>
</dbReference>
<evidence type="ECO:0000313" key="4">
    <source>
        <dbReference type="Proteomes" id="UP000240400"/>
    </source>
</evidence>
<evidence type="ECO:0000313" key="2">
    <source>
        <dbReference type="EMBL" id="PTK61015.1"/>
    </source>
</evidence>